<keyword evidence="6 10" id="KW-0560">Oxidoreductase</keyword>
<keyword evidence="5 9" id="KW-0479">Metal-binding</keyword>
<evidence type="ECO:0000256" key="11">
    <source>
        <dbReference type="SAM" id="Phobius"/>
    </source>
</evidence>
<dbReference type="GO" id="GO:0020037">
    <property type="term" value="F:heme binding"/>
    <property type="evidence" value="ECO:0007669"/>
    <property type="project" value="InterPro"/>
</dbReference>
<dbReference type="GO" id="GO:0005506">
    <property type="term" value="F:iron ion binding"/>
    <property type="evidence" value="ECO:0007669"/>
    <property type="project" value="InterPro"/>
</dbReference>
<gene>
    <name evidence="12" type="ORF">JR316_011340</name>
</gene>
<proteinExistence type="inferred from homology"/>
<keyword evidence="7 9" id="KW-0408">Iron</keyword>
<sequence>MGVKLEPQLIVAAIIPLAILGFFVFKQRSKSRLPLPPGPPKLPLLGNLLDCPLKFQWETFQTWGKKYNSDILHLSVAGHSIIVLNSLEAVRDLLERRSAIYSDRPKFTILNDVMGFSWLMPFMPYGPAWKERRRLFLRHFHPSNDYLHKDHELKYSRRLLENLLAHPEGFMDHIRHCVGSTLHSIAYGGETESVGNQFIKIAEEVAECLSDAALISTMVADVMPSLNPILPYIIPSVIFKRTALQWKELASRFRDDPFWNTQKSMVDGMAQPSFVSKALENITSSDDNTRHHTIIKDVASIIFIGGSSTVNSSLHTFVLAMLCFPEVQTKAQEELDRIVGRARFPDFSDQPHLPYLDAVLKEVHRWRPSGPLGIPHFIEKDDEYKGFHIPKCSVVIANAWAMLHDEQVYAKPDVFNPDRFLKNGYPDLSVRDPSTIAFGFGRRICPGIDIAHGLQWIVAASILSTFNIRPSKDHTGCEIQPTAEYHPSVTFQPKPFKCIFEPRDKRAEVLIRTGVE</sequence>
<dbReference type="InterPro" id="IPR050364">
    <property type="entry name" value="Cytochrome_P450_fung"/>
</dbReference>
<dbReference type="GO" id="GO:0004497">
    <property type="term" value="F:monooxygenase activity"/>
    <property type="evidence" value="ECO:0007669"/>
    <property type="project" value="UniProtKB-KW"/>
</dbReference>
<evidence type="ECO:0000256" key="5">
    <source>
        <dbReference type="ARBA" id="ARBA00022723"/>
    </source>
</evidence>
<organism evidence="12">
    <name type="scientific">Psilocybe cubensis</name>
    <name type="common">Psychedelic mushroom</name>
    <name type="synonym">Stropharia cubensis</name>
    <dbReference type="NCBI Taxonomy" id="181762"/>
    <lineage>
        <taxon>Eukaryota</taxon>
        <taxon>Fungi</taxon>
        <taxon>Dikarya</taxon>
        <taxon>Basidiomycota</taxon>
        <taxon>Agaricomycotina</taxon>
        <taxon>Agaricomycetes</taxon>
        <taxon>Agaricomycetidae</taxon>
        <taxon>Agaricales</taxon>
        <taxon>Agaricineae</taxon>
        <taxon>Strophariaceae</taxon>
        <taxon>Psilocybe</taxon>
    </lineage>
</organism>
<reference evidence="12" key="1">
    <citation type="submission" date="2021-02" db="EMBL/GenBank/DDBJ databases">
        <title>Psilocybe cubensis genome.</title>
        <authorList>
            <person name="Mckernan K.J."/>
            <person name="Crawford S."/>
            <person name="Trippe A."/>
            <person name="Kane L.T."/>
            <person name="Mclaughlin S."/>
        </authorList>
    </citation>
    <scope>NUCLEOTIDE SEQUENCE [LARGE SCALE GENOMIC DNA]</scope>
    <source>
        <strain evidence="12">MGC-MH-2018</strain>
    </source>
</reference>
<dbReference type="InterPro" id="IPR036396">
    <property type="entry name" value="Cyt_P450_sf"/>
</dbReference>
<evidence type="ECO:0000256" key="2">
    <source>
        <dbReference type="ARBA" id="ARBA00005179"/>
    </source>
</evidence>
<keyword evidence="8 10" id="KW-0503">Monooxygenase</keyword>
<dbReference type="InterPro" id="IPR002401">
    <property type="entry name" value="Cyt_P450_E_grp-I"/>
</dbReference>
<dbReference type="SUPFAM" id="SSF48264">
    <property type="entry name" value="Cytochrome P450"/>
    <property type="match status" value="1"/>
</dbReference>
<evidence type="ECO:0000256" key="9">
    <source>
        <dbReference type="PIRSR" id="PIRSR602401-1"/>
    </source>
</evidence>
<dbReference type="InterPro" id="IPR017972">
    <property type="entry name" value="Cyt_P450_CS"/>
</dbReference>
<keyword evidence="4 9" id="KW-0349">Heme</keyword>
<accession>A0A8H7XPY7</accession>
<evidence type="ECO:0000256" key="1">
    <source>
        <dbReference type="ARBA" id="ARBA00001971"/>
    </source>
</evidence>
<dbReference type="PRINTS" id="PR00463">
    <property type="entry name" value="EP450I"/>
</dbReference>
<evidence type="ECO:0000313" key="12">
    <source>
        <dbReference type="EMBL" id="KAG5163560.1"/>
    </source>
</evidence>
<protein>
    <recommendedName>
        <fullName evidence="13">Cytochrome P450</fullName>
    </recommendedName>
</protein>
<name>A0A8H7XPY7_PSICU</name>
<evidence type="ECO:0000256" key="10">
    <source>
        <dbReference type="RuleBase" id="RU000461"/>
    </source>
</evidence>
<feature type="binding site" description="axial binding residue" evidence="9">
    <location>
        <position position="445"/>
    </location>
    <ligand>
        <name>heme</name>
        <dbReference type="ChEBI" id="CHEBI:30413"/>
    </ligand>
    <ligandPart>
        <name>Fe</name>
        <dbReference type="ChEBI" id="CHEBI:18248"/>
    </ligandPart>
</feature>
<comment type="similarity">
    <text evidence="3 10">Belongs to the cytochrome P450 family.</text>
</comment>
<comment type="caution">
    <text evidence="12">The sequence shown here is derived from an EMBL/GenBank/DDBJ whole genome shotgun (WGS) entry which is preliminary data.</text>
</comment>
<dbReference type="PANTHER" id="PTHR46300:SF7">
    <property type="entry name" value="P450, PUTATIVE (EUROFUNG)-RELATED"/>
    <property type="match status" value="1"/>
</dbReference>
<dbReference type="PANTHER" id="PTHR46300">
    <property type="entry name" value="P450, PUTATIVE (EUROFUNG)-RELATED-RELATED"/>
    <property type="match status" value="1"/>
</dbReference>
<evidence type="ECO:0008006" key="13">
    <source>
        <dbReference type="Google" id="ProtNLM"/>
    </source>
</evidence>
<dbReference type="Pfam" id="PF00067">
    <property type="entry name" value="p450"/>
    <property type="match status" value="1"/>
</dbReference>
<evidence type="ECO:0000256" key="4">
    <source>
        <dbReference type="ARBA" id="ARBA00022617"/>
    </source>
</evidence>
<dbReference type="InterPro" id="IPR001128">
    <property type="entry name" value="Cyt_P450"/>
</dbReference>
<evidence type="ECO:0000256" key="3">
    <source>
        <dbReference type="ARBA" id="ARBA00010617"/>
    </source>
</evidence>
<evidence type="ECO:0000256" key="8">
    <source>
        <dbReference type="ARBA" id="ARBA00023033"/>
    </source>
</evidence>
<dbReference type="PROSITE" id="PS00086">
    <property type="entry name" value="CYTOCHROME_P450"/>
    <property type="match status" value="1"/>
</dbReference>
<comment type="cofactor">
    <cofactor evidence="1 9">
        <name>heme</name>
        <dbReference type="ChEBI" id="CHEBI:30413"/>
    </cofactor>
</comment>
<feature type="transmembrane region" description="Helical" evidence="11">
    <location>
        <begin position="6"/>
        <end position="25"/>
    </location>
</feature>
<dbReference type="CDD" id="cd11065">
    <property type="entry name" value="CYP64-like"/>
    <property type="match status" value="1"/>
</dbReference>
<evidence type="ECO:0000256" key="6">
    <source>
        <dbReference type="ARBA" id="ARBA00023002"/>
    </source>
</evidence>
<keyword evidence="11" id="KW-1133">Transmembrane helix</keyword>
<comment type="pathway">
    <text evidence="2">Secondary metabolite biosynthesis.</text>
</comment>
<dbReference type="AlphaFoldDB" id="A0A8H7XPY7"/>
<keyword evidence="11" id="KW-0812">Transmembrane</keyword>
<dbReference type="GO" id="GO:0016705">
    <property type="term" value="F:oxidoreductase activity, acting on paired donors, with incorporation or reduction of molecular oxygen"/>
    <property type="evidence" value="ECO:0007669"/>
    <property type="project" value="InterPro"/>
</dbReference>
<dbReference type="Gene3D" id="1.10.630.10">
    <property type="entry name" value="Cytochrome P450"/>
    <property type="match status" value="1"/>
</dbReference>
<evidence type="ECO:0000256" key="7">
    <source>
        <dbReference type="ARBA" id="ARBA00023004"/>
    </source>
</evidence>
<keyword evidence="11" id="KW-0472">Membrane</keyword>
<dbReference type="EMBL" id="JAFIQS010000014">
    <property type="protein sequence ID" value="KAG5163560.1"/>
    <property type="molecule type" value="Genomic_DNA"/>
</dbReference>